<dbReference type="InterPro" id="IPR011206">
    <property type="entry name" value="Citrate_lyase_beta/mcl1/mcl2"/>
</dbReference>
<comment type="cofactor">
    <cofactor evidence="1">
        <name>Mg(2+)</name>
        <dbReference type="ChEBI" id="CHEBI:18420"/>
    </cofactor>
</comment>
<sequence>MVTGFQPPIVPLFVPGDRPERFAKAAQSGADAIIIDLEDAVSPDNKALARKHLTTHDVRGMPVIVRINACESPCFDDDLAAINQAHFSAIMLPKTSNAADIRAVHEGLGRIVPIIPLIETALGITALPEIMGASGVGVVAFGALDYAMDLGCNPSWDAMLAARSEIVFRARLAGIAAPIDGVTTVLDDADQVQADTERAVSLGFGGKLMIHPRQIAPALRAFLPSDETLAWARQVIDLSDGGGAVQLNGAMIDRPVLERARRIIALSGSYAGGPAV</sequence>
<evidence type="ECO:0000259" key="5">
    <source>
        <dbReference type="Pfam" id="PF03328"/>
    </source>
</evidence>
<dbReference type="GO" id="GO:0016829">
    <property type="term" value="F:lyase activity"/>
    <property type="evidence" value="ECO:0007669"/>
    <property type="project" value="UniProtKB-KW"/>
</dbReference>
<dbReference type="Pfam" id="PF03328">
    <property type="entry name" value="HpcH_HpaI"/>
    <property type="match status" value="1"/>
</dbReference>
<reference evidence="6 7" key="1">
    <citation type="journal article" date="2013" name="Antonie Van Leeuwenhoek">
        <title>Dongia rigui sp. nov., isolated from freshwater of a large wetland in Korea.</title>
        <authorList>
            <person name="Baik K.S."/>
            <person name="Hwang Y.M."/>
            <person name="Choi J.S."/>
            <person name="Kwon J."/>
            <person name="Seong C.N."/>
        </authorList>
    </citation>
    <scope>NUCLEOTIDE SEQUENCE [LARGE SCALE GENOMIC DNA]</scope>
    <source>
        <strain evidence="6 7">04SU4-P</strain>
    </source>
</reference>
<protein>
    <submittedName>
        <fullName evidence="6">CoA ester lyase</fullName>
    </submittedName>
</protein>
<keyword evidence="3" id="KW-0479">Metal-binding</keyword>
<comment type="caution">
    <text evidence="6">The sequence shown here is derived from an EMBL/GenBank/DDBJ whole genome shotgun (WGS) entry which is preliminary data.</text>
</comment>
<feature type="domain" description="HpcH/HpaI aldolase/citrate lyase" evidence="5">
    <location>
        <begin position="12"/>
        <end position="212"/>
    </location>
</feature>
<proteinExistence type="inferred from homology"/>
<dbReference type="PANTHER" id="PTHR32308">
    <property type="entry name" value="LYASE BETA SUBUNIT, PUTATIVE (AFU_ORTHOLOGUE AFUA_4G13030)-RELATED"/>
    <property type="match status" value="1"/>
</dbReference>
<accession>A0ABU5E4H5</accession>
<evidence type="ECO:0000256" key="3">
    <source>
        <dbReference type="ARBA" id="ARBA00022723"/>
    </source>
</evidence>
<dbReference type="InterPro" id="IPR040442">
    <property type="entry name" value="Pyrv_kinase-like_dom_sf"/>
</dbReference>
<dbReference type="InterPro" id="IPR005000">
    <property type="entry name" value="Aldolase/citrate-lyase_domain"/>
</dbReference>
<keyword evidence="4" id="KW-0460">Magnesium</keyword>
<keyword evidence="6" id="KW-0456">Lyase</keyword>
<dbReference type="Proteomes" id="UP001271769">
    <property type="component" value="Unassembled WGS sequence"/>
</dbReference>
<evidence type="ECO:0000256" key="4">
    <source>
        <dbReference type="ARBA" id="ARBA00022842"/>
    </source>
</evidence>
<dbReference type="SUPFAM" id="SSF51621">
    <property type="entry name" value="Phosphoenolpyruvate/pyruvate domain"/>
    <property type="match status" value="1"/>
</dbReference>
<evidence type="ECO:0000313" key="6">
    <source>
        <dbReference type="EMBL" id="MDY0873813.1"/>
    </source>
</evidence>
<dbReference type="EMBL" id="JAXCLX010000003">
    <property type="protein sequence ID" value="MDY0873813.1"/>
    <property type="molecule type" value="Genomic_DNA"/>
</dbReference>
<evidence type="ECO:0000256" key="1">
    <source>
        <dbReference type="ARBA" id="ARBA00001946"/>
    </source>
</evidence>
<name>A0ABU5E4H5_9PROT</name>
<dbReference type="PIRSF" id="PIRSF015582">
    <property type="entry name" value="Cit_lyase_B"/>
    <property type="match status" value="1"/>
</dbReference>
<organism evidence="6 7">
    <name type="scientific">Dongia rigui</name>
    <dbReference type="NCBI Taxonomy" id="940149"/>
    <lineage>
        <taxon>Bacteria</taxon>
        <taxon>Pseudomonadati</taxon>
        <taxon>Pseudomonadota</taxon>
        <taxon>Alphaproteobacteria</taxon>
        <taxon>Rhodospirillales</taxon>
        <taxon>Dongiaceae</taxon>
        <taxon>Dongia</taxon>
    </lineage>
</organism>
<dbReference type="InterPro" id="IPR015813">
    <property type="entry name" value="Pyrv/PenolPyrv_kinase-like_dom"/>
</dbReference>
<dbReference type="PANTHER" id="PTHR32308:SF0">
    <property type="entry name" value="HPCH_HPAI ALDOLASE_CITRATE LYASE DOMAIN-CONTAINING PROTEIN"/>
    <property type="match status" value="1"/>
</dbReference>
<evidence type="ECO:0000313" key="7">
    <source>
        <dbReference type="Proteomes" id="UP001271769"/>
    </source>
</evidence>
<keyword evidence="7" id="KW-1185">Reference proteome</keyword>
<dbReference type="RefSeq" id="WP_320502286.1">
    <property type="nucleotide sequence ID" value="NZ_JAXCLX010000003.1"/>
</dbReference>
<comment type="similarity">
    <text evidence="2">Belongs to the HpcH/HpaI aldolase family.</text>
</comment>
<dbReference type="Gene3D" id="3.20.20.60">
    <property type="entry name" value="Phosphoenolpyruvate-binding domains"/>
    <property type="match status" value="1"/>
</dbReference>
<evidence type="ECO:0000256" key="2">
    <source>
        <dbReference type="ARBA" id="ARBA00005568"/>
    </source>
</evidence>
<gene>
    <name evidence="6" type="ORF">SMD31_17865</name>
</gene>